<evidence type="ECO:0000256" key="1">
    <source>
        <dbReference type="SAM" id="MobiDB-lite"/>
    </source>
</evidence>
<keyword evidence="3" id="KW-1185">Reference proteome</keyword>
<evidence type="ECO:0000313" key="2">
    <source>
        <dbReference type="EMBL" id="GAU39182.1"/>
    </source>
</evidence>
<dbReference type="Proteomes" id="UP000242715">
    <property type="component" value="Unassembled WGS sequence"/>
</dbReference>
<feature type="compositionally biased region" description="Gly residues" evidence="1">
    <location>
        <begin position="1"/>
        <end position="10"/>
    </location>
</feature>
<dbReference type="AlphaFoldDB" id="A0A2Z6NRX0"/>
<reference evidence="3" key="1">
    <citation type="journal article" date="2017" name="Front. Plant Sci.">
        <title>Climate Clever Clovers: New Paradigm to Reduce the Environmental Footprint of Ruminants by Breeding Low Methanogenic Forages Utilizing Haplotype Variation.</title>
        <authorList>
            <person name="Kaur P."/>
            <person name="Appels R."/>
            <person name="Bayer P.E."/>
            <person name="Keeble-Gagnere G."/>
            <person name="Wang J."/>
            <person name="Hirakawa H."/>
            <person name="Shirasawa K."/>
            <person name="Vercoe P."/>
            <person name="Stefanova K."/>
            <person name="Durmic Z."/>
            <person name="Nichols P."/>
            <person name="Revell C."/>
            <person name="Isobe S.N."/>
            <person name="Edwards D."/>
            <person name="Erskine W."/>
        </authorList>
    </citation>
    <scope>NUCLEOTIDE SEQUENCE [LARGE SCALE GENOMIC DNA]</scope>
    <source>
        <strain evidence="3">cv. Daliak</strain>
    </source>
</reference>
<proteinExistence type="predicted"/>
<dbReference type="EMBL" id="DF973747">
    <property type="protein sequence ID" value="GAU39182.1"/>
    <property type="molecule type" value="Genomic_DNA"/>
</dbReference>
<gene>
    <name evidence="2" type="ORF">TSUD_372820</name>
</gene>
<sequence>MAMGRGGGGFCHPQTQTHKVRVSPNPSQFHAGIKSITPNPYPTGIGYPQRGSGIPVTPLST</sequence>
<protein>
    <submittedName>
        <fullName evidence="2">Uncharacterized protein</fullName>
    </submittedName>
</protein>
<feature type="region of interest" description="Disordered" evidence="1">
    <location>
        <begin position="1"/>
        <end position="61"/>
    </location>
</feature>
<accession>A0A2Z6NRX0</accession>
<evidence type="ECO:0000313" key="3">
    <source>
        <dbReference type="Proteomes" id="UP000242715"/>
    </source>
</evidence>
<name>A0A2Z6NRX0_TRISU</name>
<organism evidence="2 3">
    <name type="scientific">Trifolium subterraneum</name>
    <name type="common">Subterranean clover</name>
    <dbReference type="NCBI Taxonomy" id="3900"/>
    <lineage>
        <taxon>Eukaryota</taxon>
        <taxon>Viridiplantae</taxon>
        <taxon>Streptophyta</taxon>
        <taxon>Embryophyta</taxon>
        <taxon>Tracheophyta</taxon>
        <taxon>Spermatophyta</taxon>
        <taxon>Magnoliopsida</taxon>
        <taxon>eudicotyledons</taxon>
        <taxon>Gunneridae</taxon>
        <taxon>Pentapetalae</taxon>
        <taxon>rosids</taxon>
        <taxon>fabids</taxon>
        <taxon>Fabales</taxon>
        <taxon>Fabaceae</taxon>
        <taxon>Papilionoideae</taxon>
        <taxon>50 kb inversion clade</taxon>
        <taxon>NPAAA clade</taxon>
        <taxon>Hologalegina</taxon>
        <taxon>IRL clade</taxon>
        <taxon>Trifolieae</taxon>
        <taxon>Trifolium</taxon>
    </lineage>
</organism>